<name>A0A6J4H1X5_9BACT</name>
<dbReference type="InterPro" id="IPR048711">
    <property type="entry name" value="WHD_Rv2258c"/>
</dbReference>
<dbReference type="EMBL" id="CADCTO010000001">
    <property type="protein sequence ID" value="CAA9210882.1"/>
    <property type="molecule type" value="Genomic_DNA"/>
</dbReference>
<dbReference type="SUPFAM" id="SSF53335">
    <property type="entry name" value="S-adenosyl-L-methionine-dependent methyltransferases"/>
    <property type="match status" value="1"/>
</dbReference>
<accession>A0A6J4H1X5</accession>
<dbReference type="Gene3D" id="3.40.50.150">
    <property type="entry name" value="Vaccinia Virus protein VP39"/>
    <property type="match status" value="1"/>
</dbReference>
<dbReference type="CDD" id="cd02440">
    <property type="entry name" value="AdoMet_MTases"/>
    <property type="match status" value="1"/>
</dbReference>
<dbReference type="Pfam" id="PF13489">
    <property type="entry name" value="Methyltransf_23"/>
    <property type="match status" value="1"/>
</dbReference>
<evidence type="ECO:0000313" key="2">
    <source>
        <dbReference type="EMBL" id="CAA9210882.1"/>
    </source>
</evidence>
<sequence length="369" mass="40264">MIATGNLIEQAEWERDAFVERVLKSTAGTFDIFSIYLGDRLGLYRALARAGAMTSGELAARTGTAERYVREWLEQQAVTGVLHAENPTAGPADRRFRLPAGHAEVLADRDSLSYLAGFARLLVGAVRPVDAVVEAFRTGGGVPFSAYGADLREGQADTNRPAFLRQLGAEWLPSIPDVHARLLTPDPPARVADIGCGLGWSCIGIARSYRHVRVDGFDLDEASAERARANVRDEGLADRVGIHCRDAGDASVEGEYDLVTAFECVHDLSDPVGVLQTMRRLAGERGSVLVMDERVCEHFTPNAGEVEAIMYGWSVFHCLPSGMADKPSAATGTVMRPDTLRGYAEAAGFRHTEILPIDNTFFRFYRLHI</sequence>
<proteinExistence type="predicted"/>
<evidence type="ECO:0000259" key="1">
    <source>
        <dbReference type="Pfam" id="PF21320"/>
    </source>
</evidence>
<dbReference type="InterPro" id="IPR053173">
    <property type="entry name" value="SAM-binding_MTase"/>
</dbReference>
<feature type="domain" description="S-adenosylmethionine-dependent methyltransferase Rv2258c-like winged HTH" evidence="1">
    <location>
        <begin position="35"/>
        <end position="106"/>
    </location>
</feature>
<dbReference type="SUPFAM" id="SSF46785">
    <property type="entry name" value="Winged helix' DNA-binding domain"/>
    <property type="match status" value="1"/>
</dbReference>
<dbReference type="InterPro" id="IPR036390">
    <property type="entry name" value="WH_DNA-bd_sf"/>
</dbReference>
<dbReference type="PANTHER" id="PTHR45128:SF2">
    <property type="entry name" value="METHYLTRANSFERASE DOMAIN-CONTAINING PROTEIN"/>
    <property type="match status" value="1"/>
</dbReference>
<gene>
    <name evidence="2" type="ORF">AVDCRST_MAG63-1547</name>
</gene>
<reference evidence="2" key="1">
    <citation type="submission" date="2020-02" db="EMBL/GenBank/DDBJ databases">
        <authorList>
            <person name="Meier V. D."/>
        </authorList>
    </citation>
    <scope>NUCLEOTIDE SEQUENCE</scope>
    <source>
        <strain evidence="2">AVDCRST_MAG63</strain>
    </source>
</reference>
<dbReference type="InterPro" id="IPR029063">
    <property type="entry name" value="SAM-dependent_MTases_sf"/>
</dbReference>
<organism evidence="2">
    <name type="scientific">uncultured Armatimonadetes bacterium</name>
    <dbReference type="NCBI Taxonomy" id="157466"/>
    <lineage>
        <taxon>Bacteria</taxon>
        <taxon>Bacillati</taxon>
        <taxon>Armatimonadota</taxon>
        <taxon>environmental samples</taxon>
    </lineage>
</organism>
<dbReference type="PANTHER" id="PTHR45128">
    <property type="entry name" value="METHYLTRANSFERASE TYPE 11"/>
    <property type="match status" value="1"/>
</dbReference>
<dbReference type="Pfam" id="PF21320">
    <property type="entry name" value="WHD_Rv2258c"/>
    <property type="match status" value="1"/>
</dbReference>
<protein>
    <submittedName>
        <fullName evidence="2">Bll2645 protein</fullName>
    </submittedName>
</protein>
<dbReference type="AlphaFoldDB" id="A0A6J4H1X5"/>